<evidence type="ECO:0000313" key="3">
    <source>
        <dbReference type="Proteomes" id="UP000002357"/>
    </source>
</evidence>
<dbReference type="AlphaFoldDB" id="B5GT94"/>
<sequence>MQVKRVQEKNECTLWGAARRERLGIAGALCPACVRLGGCHMHSHVRRQCCGDENEGERSGGGSADGRPAERPCLTR</sequence>
<dbReference type="Proteomes" id="UP000002357">
    <property type="component" value="Chromosome"/>
</dbReference>
<organism evidence="2 3">
    <name type="scientific">Streptomyces clavuligerus</name>
    <dbReference type="NCBI Taxonomy" id="1901"/>
    <lineage>
        <taxon>Bacteria</taxon>
        <taxon>Bacillati</taxon>
        <taxon>Actinomycetota</taxon>
        <taxon>Actinomycetes</taxon>
        <taxon>Kitasatosporales</taxon>
        <taxon>Streptomycetaceae</taxon>
        <taxon>Streptomyces</taxon>
    </lineage>
</organism>
<evidence type="ECO:0000256" key="1">
    <source>
        <dbReference type="SAM" id="MobiDB-lite"/>
    </source>
</evidence>
<feature type="region of interest" description="Disordered" evidence="1">
    <location>
        <begin position="51"/>
        <end position="76"/>
    </location>
</feature>
<accession>B5GT94</accession>
<evidence type="ECO:0000313" key="2">
    <source>
        <dbReference type="EMBL" id="EFG08136.1"/>
    </source>
</evidence>
<name>B5GT94_STRCL</name>
<reference evidence="2 3" key="1">
    <citation type="journal article" date="2010" name="Genome Biol. Evol.">
        <title>The sequence of a 1.8-mb bacterial linear plasmid reveals a rich evolutionary reservoir of secondary metabolic pathways.</title>
        <authorList>
            <person name="Medema M.H."/>
            <person name="Trefzer A."/>
            <person name="Kovalchuk A."/>
            <person name="van den Berg M."/>
            <person name="Mueller U."/>
            <person name="Heijne W."/>
            <person name="Wu L."/>
            <person name="Alam M.T."/>
            <person name="Ronning C.M."/>
            <person name="Nierman W.C."/>
            <person name="Bovenberg R.A.L."/>
            <person name="Breitling R."/>
            <person name="Takano E."/>
        </authorList>
    </citation>
    <scope>NUCLEOTIDE SEQUENCE [LARGE SCALE GENOMIC DNA]</scope>
    <source>
        <strain evidence="3">ATCC 27064 / DSM 738 / JCM 4710 / NBRC 13307 / NCIMB 12785 / NRRL 3585 / VKM Ac-602</strain>
    </source>
</reference>
<keyword evidence="3" id="KW-1185">Reference proteome</keyword>
<proteinExistence type="predicted"/>
<dbReference type="EMBL" id="CM000913">
    <property type="protein sequence ID" value="EFG08136.1"/>
    <property type="molecule type" value="Genomic_DNA"/>
</dbReference>
<gene>
    <name evidence="2" type="ORF">SCLAV_3065</name>
</gene>
<protein>
    <submittedName>
        <fullName evidence="2">Uncharacterized protein</fullName>
    </submittedName>
</protein>